<dbReference type="EMBL" id="JAGIOD010000002">
    <property type="protein sequence ID" value="MBP2384440.1"/>
    <property type="molecule type" value="Genomic_DNA"/>
</dbReference>
<dbReference type="RefSeq" id="WP_209905283.1">
    <property type="nucleotide sequence ID" value="NZ_BAAAJW010000026.1"/>
</dbReference>
<gene>
    <name evidence="1" type="ORF">JOF43_004429</name>
</gene>
<evidence type="ECO:0008006" key="3">
    <source>
        <dbReference type="Google" id="ProtNLM"/>
    </source>
</evidence>
<sequence length="173" mass="19024">MNDVPTNDAVFSMNAALNSALLTLDAGRVDTAPGLEQDGAYLYARGLRHEVLANNRGISELFAPYLIAGIVFAGLESRSIPHHPQELLASIEFVCLEETSSWDPRLLYARILQRMSEPDLTRALVLVCAGMLSGIADVVGTTPEDRAREHRWAFSEDMVTSVDWDALLGRQQP</sequence>
<keyword evidence="2" id="KW-1185">Reference proteome</keyword>
<accession>A0ABS4X7I7</accession>
<reference evidence="1 2" key="1">
    <citation type="submission" date="2021-03" db="EMBL/GenBank/DDBJ databases">
        <title>Sequencing the genomes of 1000 actinobacteria strains.</title>
        <authorList>
            <person name="Klenk H.-P."/>
        </authorList>
    </citation>
    <scope>NUCLEOTIDE SEQUENCE [LARGE SCALE GENOMIC DNA]</scope>
    <source>
        <strain evidence="1 2">DSM 14566</strain>
    </source>
</reference>
<evidence type="ECO:0000313" key="1">
    <source>
        <dbReference type="EMBL" id="MBP2384440.1"/>
    </source>
</evidence>
<proteinExistence type="predicted"/>
<organism evidence="1 2">
    <name type="scientific">Brachybacterium sacelli</name>
    <dbReference type="NCBI Taxonomy" id="173364"/>
    <lineage>
        <taxon>Bacteria</taxon>
        <taxon>Bacillati</taxon>
        <taxon>Actinomycetota</taxon>
        <taxon>Actinomycetes</taxon>
        <taxon>Micrococcales</taxon>
        <taxon>Dermabacteraceae</taxon>
        <taxon>Brachybacterium</taxon>
    </lineage>
</organism>
<comment type="caution">
    <text evidence="1">The sequence shown here is derived from an EMBL/GenBank/DDBJ whole genome shotgun (WGS) entry which is preliminary data.</text>
</comment>
<evidence type="ECO:0000313" key="2">
    <source>
        <dbReference type="Proteomes" id="UP001519290"/>
    </source>
</evidence>
<protein>
    <recommendedName>
        <fullName evidence="3">TetR family transcriptional regulator</fullName>
    </recommendedName>
</protein>
<dbReference type="Proteomes" id="UP001519290">
    <property type="component" value="Unassembled WGS sequence"/>
</dbReference>
<name>A0ABS4X7I7_9MICO</name>